<keyword evidence="2" id="KW-1185">Reference proteome</keyword>
<evidence type="ECO:0000313" key="1">
    <source>
        <dbReference type="EMBL" id="NYZ23145.1"/>
    </source>
</evidence>
<dbReference type="EMBL" id="JABFDB010000025">
    <property type="protein sequence ID" value="NYZ23145.1"/>
    <property type="molecule type" value="Genomic_DNA"/>
</dbReference>
<name>A0ABX2TFN1_9PROT</name>
<dbReference type="Proteomes" id="UP000584642">
    <property type="component" value="Unassembled WGS sequence"/>
</dbReference>
<sequence>MAAPPQGDALWIWSVDRAGWPDAARIMRREGFSTAFLSIPPTDRAALEGRPAALDDALAPFAERGITVLLAGGDPAWVLSEATKLPPPLVGLVRLAAGSSRVAGVQLDVEPYTLPLWRSGPEGRARIAAGLMDLLDAARAGLAREGKALGTILHPAFANAALSERHGAGTMADGAVRRADRLVVMAYRNTPDGVGTFARRLLPAIDAAPRPWHLGVTVRGGQSEPFVSYHGLGIARLRADMNTLRTMALARPSGTWYLGAAVHAYTALLPMLDAAR</sequence>
<evidence type="ECO:0000313" key="2">
    <source>
        <dbReference type="Proteomes" id="UP000584642"/>
    </source>
</evidence>
<accession>A0ABX2TFN1</accession>
<proteinExistence type="predicted"/>
<protein>
    <submittedName>
        <fullName evidence="1">Uncharacterized protein</fullName>
    </submittedName>
</protein>
<organism evidence="1 2">
    <name type="scientific">Azospirillum oleiclasticum</name>
    <dbReference type="NCBI Taxonomy" id="2735135"/>
    <lineage>
        <taxon>Bacteria</taxon>
        <taxon>Pseudomonadati</taxon>
        <taxon>Pseudomonadota</taxon>
        <taxon>Alphaproteobacteria</taxon>
        <taxon>Rhodospirillales</taxon>
        <taxon>Azospirillaceae</taxon>
        <taxon>Azospirillum</taxon>
    </lineage>
</organism>
<comment type="caution">
    <text evidence="1">The sequence shown here is derived from an EMBL/GenBank/DDBJ whole genome shotgun (WGS) entry which is preliminary data.</text>
</comment>
<gene>
    <name evidence="1" type="ORF">HND93_25840</name>
</gene>
<reference evidence="1 2" key="1">
    <citation type="submission" date="2020-05" db="EMBL/GenBank/DDBJ databases">
        <title>Azospirillum oleiclasticum sp. nov, a nitrogen-fixing and heavy crude oil-emulsifying bacterium isolated from the crude oil of Yumen Oilfield.</title>
        <authorList>
            <person name="Wu D."/>
            <person name="Cai M."/>
            <person name="Zhang X."/>
        </authorList>
    </citation>
    <scope>NUCLEOTIDE SEQUENCE [LARGE SCALE GENOMIC DNA]</scope>
    <source>
        <strain evidence="1 2">ROY-1-1-2</strain>
    </source>
</reference>
<dbReference type="RefSeq" id="WP_180284925.1">
    <property type="nucleotide sequence ID" value="NZ_JABFDB010000025.1"/>
</dbReference>